<dbReference type="Proteomes" id="UP000324800">
    <property type="component" value="Unassembled WGS sequence"/>
</dbReference>
<feature type="region of interest" description="Disordered" evidence="1">
    <location>
        <begin position="316"/>
        <end position="364"/>
    </location>
</feature>
<accession>A0A5J4VZ89</accession>
<organism evidence="2 3">
    <name type="scientific">Streblomastix strix</name>
    <dbReference type="NCBI Taxonomy" id="222440"/>
    <lineage>
        <taxon>Eukaryota</taxon>
        <taxon>Metamonada</taxon>
        <taxon>Preaxostyla</taxon>
        <taxon>Oxymonadida</taxon>
        <taxon>Streblomastigidae</taxon>
        <taxon>Streblomastix</taxon>
    </lineage>
</organism>
<proteinExistence type="predicted"/>
<evidence type="ECO:0000256" key="1">
    <source>
        <dbReference type="SAM" id="MobiDB-lite"/>
    </source>
</evidence>
<evidence type="ECO:0000313" key="2">
    <source>
        <dbReference type="EMBL" id="KAA6387878.1"/>
    </source>
</evidence>
<name>A0A5J4VZ89_9EUKA</name>
<sequence>MYGYCGGPAKQFQAYGACGNGYQMLNGLGGPYCQIAKGPAYCQYGQNECYALISSWVGKFSSPGLIRSAAIGFTSKTLGSLPNILAKIIAGVRACLAGVWRVFARLYCDCKLLPNVNRSVPVIGMSDAQLVIIFVCSVCAIVDSSVFRRNSGVQLAVPRAIVQRAKVNCSPKCQSHADKLTLPIAMLRRVGSVNRVKFCPCFQRSQVGLFPILERLIYISGRLLSAIQSYKPLAAPGWSRSSKVKSGPRSVPRGVQWPLQLRDVRSLLASQVATSMLRRSVILSRGRSKIDQFRAHPAGQRLRAEQATAYEEQLVGWEAEKVPPSTSRGSGGKGPSGNVSQQKRKNEVPNGDIHTLSPQGGEIY</sequence>
<gene>
    <name evidence="2" type="ORF">EZS28_016594</name>
</gene>
<comment type="caution">
    <text evidence="2">The sequence shown here is derived from an EMBL/GenBank/DDBJ whole genome shotgun (WGS) entry which is preliminary data.</text>
</comment>
<dbReference type="AlphaFoldDB" id="A0A5J4VZ89"/>
<dbReference type="EMBL" id="SNRW01004204">
    <property type="protein sequence ID" value="KAA6387878.1"/>
    <property type="molecule type" value="Genomic_DNA"/>
</dbReference>
<reference evidence="2 3" key="1">
    <citation type="submission" date="2019-03" db="EMBL/GenBank/DDBJ databases">
        <title>Single cell metagenomics reveals metabolic interactions within the superorganism composed of flagellate Streblomastix strix and complex community of Bacteroidetes bacteria on its surface.</title>
        <authorList>
            <person name="Treitli S.C."/>
            <person name="Kolisko M."/>
            <person name="Husnik F."/>
            <person name="Keeling P."/>
            <person name="Hampl V."/>
        </authorList>
    </citation>
    <scope>NUCLEOTIDE SEQUENCE [LARGE SCALE GENOMIC DNA]</scope>
    <source>
        <strain evidence="2">ST1C</strain>
    </source>
</reference>
<evidence type="ECO:0000313" key="3">
    <source>
        <dbReference type="Proteomes" id="UP000324800"/>
    </source>
</evidence>
<protein>
    <submittedName>
        <fullName evidence="2">Uncharacterized protein</fullName>
    </submittedName>
</protein>